<accession>A0A0F8WDU1</accession>
<dbReference type="EMBL" id="LAZR01065861">
    <property type="protein sequence ID" value="KKK54698.1"/>
    <property type="molecule type" value="Genomic_DNA"/>
</dbReference>
<dbReference type="AlphaFoldDB" id="A0A0F8WDU1"/>
<evidence type="ECO:0000313" key="1">
    <source>
        <dbReference type="EMBL" id="KKK54698.1"/>
    </source>
</evidence>
<organism evidence="1">
    <name type="scientific">marine sediment metagenome</name>
    <dbReference type="NCBI Taxonomy" id="412755"/>
    <lineage>
        <taxon>unclassified sequences</taxon>
        <taxon>metagenomes</taxon>
        <taxon>ecological metagenomes</taxon>
    </lineage>
</organism>
<protein>
    <submittedName>
        <fullName evidence="1">Uncharacterized protein</fullName>
    </submittedName>
</protein>
<reference evidence="1" key="1">
    <citation type="journal article" date="2015" name="Nature">
        <title>Complex archaea that bridge the gap between prokaryotes and eukaryotes.</title>
        <authorList>
            <person name="Spang A."/>
            <person name="Saw J.H."/>
            <person name="Jorgensen S.L."/>
            <person name="Zaremba-Niedzwiedzka K."/>
            <person name="Martijn J."/>
            <person name="Lind A.E."/>
            <person name="van Eijk R."/>
            <person name="Schleper C."/>
            <person name="Guy L."/>
            <person name="Ettema T.J."/>
        </authorList>
    </citation>
    <scope>NUCLEOTIDE SEQUENCE</scope>
</reference>
<comment type="caution">
    <text evidence="1">The sequence shown here is derived from an EMBL/GenBank/DDBJ whole genome shotgun (WGS) entry which is preliminary data.</text>
</comment>
<gene>
    <name evidence="1" type="ORF">LCGC14_3082080</name>
</gene>
<proteinExistence type="predicted"/>
<sequence>MLRPKLTTQAELITFMQKNIDISSPLLGSYPTVTLIDIDYDNNCRAFHNSRQGWYEISNKQIIIEAVANGILTLHGRYMELVGNDAVSYSKFKKLSTHELCIQLALGVIGRAAFRLTDHYRYKCTPERK</sequence>
<name>A0A0F8WDU1_9ZZZZ</name>